<dbReference type="Proteomes" id="UP000789405">
    <property type="component" value="Unassembled WGS sequence"/>
</dbReference>
<gene>
    <name evidence="2" type="ORF">DERYTH_LOCUS6177</name>
</gene>
<dbReference type="EMBL" id="CAJVPY010002733">
    <property type="protein sequence ID" value="CAG8570394.1"/>
    <property type="molecule type" value="Genomic_DNA"/>
</dbReference>
<dbReference type="CDD" id="cd02440">
    <property type="entry name" value="AdoMet_MTases"/>
    <property type="match status" value="1"/>
</dbReference>
<evidence type="ECO:0000313" key="2">
    <source>
        <dbReference type="EMBL" id="CAG8570394.1"/>
    </source>
</evidence>
<name>A0A9N9FZ50_9GLOM</name>
<dbReference type="Gene3D" id="3.40.50.150">
    <property type="entry name" value="Vaccinia Virus protein VP39"/>
    <property type="match status" value="1"/>
</dbReference>
<sequence>MGHKLSKTTISNNNKLKAKATVKVEKRKKFRSLRTNSNEQVLIIDESINETWRFTGSGKRIHYAKNSKLFNKGVSDNEIERLQKQHWFFKRIWQSNYSAPIEEKLRAGVKVLDIGYDDHLFISSFNMELANVKFLKANILDGLPFLDDSFDFVHMGLLVTAFTATELKEKVFPEIIRITKQGGWIEFMESDIQYLNEGPTTARLTNALTSFMKSKGILEPLNTYIPQSIEDNEKIQKGIQTEEKTCFVGKWAGDLGRMAVEDIANGWTAIKAPLSKAMKMKSQEYDELVATFSKEVEQNRTYFKTWRFVAQKIGSTTPISDIITTTTT</sequence>
<dbReference type="OrthoDB" id="2013972at2759"/>
<organism evidence="2 3">
    <name type="scientific">Dentiscutata erythropus</name>
    <dbReference type="NCBI Taxonomy" id="1348616"/>
    <lineage>
        <taxon>Eukaryota</taxon>
        <taxon>Fungi</taxon>
        <taxon>Fungi incertae sedis</taxon>
        <taxon>Mucoromycota</taxon>
        <taxon>Glomeromycotina</taxon>
        <taxon>Glomeromycetes</taxon>
        <taxon>Diversisporales</taxon>
        <taxon>Gigasporaceae</taxon>
        <taxon>Dentiscutata</taxon>
    </lineage>
</organism>
<evidence type="ECO:0000313" key="3">
    <source>
        <dbReference type="Proteomes" id="UP000789405"/>
    </source>
</evidence>
<proteinExistence type="predicted"/>
<dbReference type="SUPFAM" id="SSF53335">
    <property type="entry name" value="S-adenosyl-L-methionine-dependent methyltransferases"/>
    <property type="match status" value="1"/>
</dbReference>
<dbReference type="InterPro" id="IPR013216">
    <property type="entry name" value="Methyltransf_11"/>
</dbReference>
<dbReference type="Pfam" id="PF08241">
    <property type="entry name" value="Methyltransf_11"/>
    <property type="match status" value="1"/>
</dbReference>
<evidence type="ECO:0000259" key="1">
    <source>
        <dbReference type="Pfam" id="PF08241"/>
    </source>
</evidence>
<reference evidence="2" key="1">
    <citation type="submission" date="2021-06" db="EMBL/GenBank/DDBJ databases">
        <authorList>
            <person name="Kallberg Y."/>
            <person name="Tangrot J."/>
            <person name="Rosling A."/>
        </authorList>
    </citation>
    <scope>NUCLEOTIDE SEQUENCE</scope>
    <source>
        <strain evidence="2">MA453B</strain>
    </source>
</reference>
<comment type="caution">
    <text evidence="2">The sequence shown here is derived from an EMBL/GenBank/DDBJ whole genome shotgun (WGS) entry which is preliminary data.</text>
</comment>
<dbReference type="InterPro" id="IPR029063">
    <property type="entry name" value="SAM-dependent_MTases_sf"/>
</dbReference>
<protein>
    <submittedName>
        <fullName evidence="2">15617_t:CDS:1</fullName>
    </submittedName>
</protein>
<dbReference type="AlphaFoldDB" id="A0A9N9FZ50"/>
<keyword evidence="3" id="KW-1185">Reference proteome</keyword>
<feature type="domain" description="Methyltransferase type 11" evidence="1">
    <location>
        <begin position="129"/>
        <end position="185"/>
    </location>
</feature>
<dbReference type="GO" id="GO:0008757">
    <property type="term" value="F:S-adenosylmethionine-dependent methyltransferase activity"/>
    <property type="evidence" value="ECO:0007669"/>
    <property type="project" value="InterPro"/>
</dbReference>
<accession>A0A9N9FZ50</accession>